<evidence type="ECO:0000313" key="1">
    <source>
        <dbReference type="EMBL" id="EXU76892.1"/>
    </source>
</evidence>
<organism evidence="1 2">
    <name type="scientific">Erwinia mallotivora</name>
    <dbReference type="NCBI Taxonomy" id="69222"/>
    <lineage>
        <taxon>Bacteria</taxon>
        <taxon>Pseudomonadati</taxon>
        <taxon>Pseudomonadota</taxon>
        <taxon>Gammaproteobacteria</taxon>
        <taxon>Enterobacterales</taxon>
        <taxon>Erwiniaceae</taxon>
        <taxon>Erwinia</taxon>
    </lineage>
</organism>
<dbReference type="AlphaFoldDB" id="A0A014Q136"/>
<name>A0A014Q136_9GAMM</name>
<sequence length="68" mass="7154">MHSLGNILQHICVSTALIYLHGRGKSGPAGTARLNLFKKIFSVASTVNQAVAYLEGTGYPGSGITMMC</sequence>
<comment type="caution">
    <text evidence="1">The sequence shown here is derived from an EMBL/GenBank/DDBJ whole genome shotgun (WGS) entry which is preliminary data.</text>
</comment>
<gene>
    <name evidence="1" type="ORF">BG55_02990</name>
</gene>
<protein>
    <submittedName>
        <fullName evidence="1">Uncharacterized protein</fullName>
    </submittedName>
</protein>
<dbReference type="Proteomes" id="UP000019918">
    <property type="component" value="Unassembled WGS sequence"/>
</dbReference>
<dbReference type="STRING" id="69222.BG55_02990"/>
<dbReference type="PATRIC" id="fig|69222.5.peg.629"/>
<dbReference type="EMBL" id="JFHN01000021">
    <property type="protein sequence ID" value="EXU76892.1"/>
    <property type="molecule type" value="Genomic_DNA"/>
</dbReference>
<evidence type="ECO:0000313" key="2">
    <source>
        <dbReference type="Proteomes" id="UP000019918"/>
    </source>
</evidence>
<proteinExistence type="predicted"/>
<keyword evidence="2" id="KW-1185">Reference proteome</keyword>
<accession>A0A014Q136</accession>
<reference evidence="1 2" key="1">
    <citation type="submission" date="2014-02" db="EMBL/GenBank/DDBJ databases">
        <title>Draft genome of Erwinia mallotivora strain BT-MARDI, a papaya dieback pathogen.</title>
        <authorList>
            <person name="Redzuan R."/>
            <person name="Abu Bakar N."/>
            <person name="Badrun R."/>
            <person name="Mohd Raih M.F."/>
            <person name="Rozano L."/>
            <person name="Mat Amin N."/>
        </authorList>
    </citation>
    <scope>NUCLEOTIDE SEQUENCE [LARGE SCALE GENOMIC DNA]</scope>
    <source>
        <strain evidence="1 2">BT-MARDI</strain>
    </source>
</reference>